<sequence>MVERCLMASHGYPPCLFSPPELKVLKFCFVLFFLEILGFAGKWGSIVKDSLPFFPIPGVNQDIAKSSCASVRFNQRLDLWKPMSRLLAGNPFVRILSTAEGPELIDARGS</sequence>
<evidence type="ECO:0000313" key="1">
    <source>
        <dbReference type="EMBL" id="WMV47490.1"/>
    </source>
</evidence>
<dbReference type="AlphaFoldDB" id="A0AAF0UKI6"/>
<dbReference type="EMBL" id="CP133620">
    <property type="protein sequence ID" value="WMV47490.1"/>
    <property type="molecule type" value="Genomic_DNA"/>
</dbReference>
<gene>
    <name evidence="1" type="ORF">MTR67_040875</name>
</gene>
<dbReference type="PANTHER" id="PTHR35095">
    <property type="entry name" value="OS05G0143300 PROTEIN"/>
    <property type="match status" value="1"/>
</dbReference>
<organism evidence="1 2">
    <name type="scientific">Solanum verrucosum</name>
    <dbReference type="NCBI Taxonomy" id="315347"/>
    <lineage>
        <taxon>Eukaryota</taxon>
        <taxon>Viridiplantae</taxon>
        <taxon>Streptophyta</taxon>
        <taxon>Embryophyta</taxon>
        <taxon>Tracheophyta</taxon>
        <taxon>Spermatophyta</taxon>
        <taxon>Magnoliopsida</taxon>
        <taxon>eudicotyledons</taxon>
        <taxon>Gunneridae</taxon>
        <taxon>Pentapetalae</taxon>
        <taxon>asterids</taxon>
        <taxon>lamiids</taxon>
        <taxon>Solanales</taxon>
        <taxon>Solanaceae</taxon>
        <taxon>Solanoideae</taxon>
        <taxon>Solaneae</taxon>
        <taxon>Solanum</taxon>
    </lineage>
</organism>
<accession>A0AAF0UKI6</accession>
<protein>
    <submittedName>
        <fullName evidence="1">Uncharacterized protein</fullName>
    </submittedName>
</protein>
<dbReference type="Proteomes" id="UP001234989">
    <property type="component" value="Chromosome 9"/>
</dbReference>
<dbReference type="PANTHER" id="PTHR35095:SF1">
    <property type="entry name" value="OS05G0143300 PROTEIN"/>
    <property type="match status" value="1"/>
</dbReference>
<reference evidence="1" key="1">
    <citation type="submission" date="2023-08" db="EMBL/GenBank/DDBJ databases">
        <title>A de novo genome assembly of Solanum verrucosum Schlechtendal, a Mexican diploid species geographically isolated from the other diploid A-genome species in potato relatives.</title>
        <authorList>
            <person name="Hosaka K."/>
        </authorList>
    </citation>
    <scope>NUCLEOTIDE SEQUENCE</scope>
    <source>
        <tissue evidence="1">Young leaves</tissue>
    </source>
</reference>
<keyword evidence="2" id="KW-1185">Reference proteome</keyword>
<name>A0AAF0UKI6_SOLVR</name>
<proteinExistence type="predicted"/>
<evidence type="ECO:0000313" key="2">
    <source>
        <dbReference type="Proteomes" id="UP001234989"/>
    </source>
</evidence>